<dbReference type="InterPro" id="IPR007867">
    <property type="entry name" value="GMC_OxRtase_C"/>
</dbReference>
<evidence type="ECO:0000259" key="7">
    <source>
        <dbReference type="PROSITE" id="PS00624"/>
    </source>
</evidence>
<evidence type="ECO:0000313" key="8">
    <source>
        <dbReference type="EMBL" id="KAG9232621.1"/>
    </source>
</evidence>
<feature type="binding site" evidence="3">
    <location>
        <position position="130"/>
    </location>
    <ligand>
        <name>FAD</name>
        <dbReference type="ChEBI" id="CHEBI:57692"/>
    </ligand>
</feature>
<name>A0A9P8C533_9HELO</name>
<evidence type="ECO:0000259" key="6">
    <source>
        <dbReference type="PROSITE" id="PS00623"/>
    </source>
</evidence>
<dbReference type="InterPro" id="IPR000172">
    <property type="entry name" value="GMC_OxRdtase_N"/>
</dbReference>
<evidence type="ECO:0000256" key="2">
    <source>
        <dbReference type="PIRSR" id="PIRSR000137-1"/>
    </source>
</evidence>
<dbReference type="PANTHER" id="PTHR11552">
    <property type="entry name" value="GLUCOSE-METHANOL-CHOLINE GMC OXIDOREDUCTASE"/>
    <property type="match status" value="1"/>
</dbReference>
<dbReference type="SUPFAM" id="SSF51905">
    <property type="entry name" value="FAD/NAD(P)-binding domain"/>
    <property type="match status" value="1"/>
</dbReference>
<reference evidence="8" key="1">
    <citation type="journal article" date="2021" name="IMA Fungus">
        <title>Genomic characterization of three marine fungi, including Emericellopsis atlantica sp. nov. with signatures of a generalist lifestyle and marine biomass degradation.</title>
        <authorList>
            <person name="Hagestad O.C."/>
            <person name="Hou L."/>
            <person name="Andersen J.H."/>
            <person name="Hansen E.H."/>
            <person name="Altermark B."/>
            <person name="Li C."/>
            <person name="Kuhnert E."/>
            <person name="Cox R.J."/>
            <person name="Crous P.W."/>
            <person name="Spatafora J.W."/>
            <person name="Lail K."/>
            <person name="Amirebrahimi M."/>
            <person name="Lipzen A."/>
            <person name="Pangilinan J."/>
            <person name="Andreopoulos W."/>
            <person name="Hayes R.D."/>
            <person name="Ng V."/>
            <person name="Grigoriev I.V."/>
            <person name="Jackson S.A."/>
            <person name="Sutton T.D.S."/>
            <person name="Dobson A.D.W."/>
            <person name="Rama T."/>
        </authorList>
    </citation>
    <scope>NUCLEOTIDE SEQUENCE</scope>
    <source>
        <strain evidence="8">TRa018bII</strain>
    </source>
</reference>
<evidence type="ECO:0000256" key="5">
    <source>
        <dbReference type="SAM" id="SignalP"/>
    </source>
</evidence>
<sequence>MAGISLARLNMIMFKVWTTCISLFLVSSVAEDASYRPPSPSSCASNQSSFDFIVVGGGTAGLAVATRLSQGLRSSCILVIEAGENGASLPGIVVPGRKGSTFGTKYDWNLTTIPQVNTAGRSIRMTRGKVLGGSSALNLLVWDRGSRKEYDAWEELGNDGWNWRNIYRYMLKAENYLLSPDSGPDGTAQGGYIETLINRIYPSQQQAFTPAMEKLGVRFNQAPLNGNPVGVSRQPNNIKEQNYSRSYSIEYLSHAGSNLALKLSTRVAMVNFDKKLKATGITLDDGTVINVSKEVILSAGTFQSSALLELSGIGDRNVLRKAGVKPRYHLRGVGQNFHDHPRIHTNYVLKPGSKYSIDRLRFNTTFVTEQLALYDIHKPSEYDYAASSYAFAPWSSVSSAASSSLLSLARGTMNAASPRTLEKQVDFLSDCSVPQFEVIFSDGLTSVNGYPASTDPNYGIETFTLIGGLMHPFSRGSVHIASSDVAVPPTIDPAYLTSPVDLAAQIVLAKYLRKIANTEPIRSLWTREYEPGDAVQSDAQWEEYIRGATSTFYHPVGTCAMLKEREGGVVDSDLKVYGTKRLRVVDSSVMPLLVTGHIQTLVYGIAEKAAESIIRDWR</sequence>
<organism evidence="8 9">
    <name type="scientific">Amylocarpus encephaloides</name>
    <dbReference type="NCBI Taxonomy" id="45428"/>
    <lineage>
        <taxon>Eukaryota</taxon>
        <taxon>Fungi</taxon>
        <taxon>Dikarya</taxon>
        <taxon>Ascomycota</taxon>
        <taxon>Pezizomycotina</taxon>
        <taxon>Leotiomycetes</taxon>
        <taxon>Helotiales</taxon>
        <taxon>Helotiales incertae sedis</taxon>
        <taxon>Amylocarpus</taxon>
    </lineage>
</organism>
<keyword evidence="3 4" id="KW-0274">FAD</keyword>
<accession>A0A9P8C533</accession>
<proteinExistence type="inferred from homology"/>
<dbReference type="PIRSF" id="PIRSF000137">
    <property type="entry name" value="Alcohol_oxidase"/>
    <property type="match status" value="1"/>
</dbReference>
<dbReference type="PROSITE" id="PS00624">
    <property type="entry name" value="GMC_OXRED_2"/>
    <property type="match status" value="1"/>
</dbReference>
<dbReference type="EMBL" id="MU251539">
    <property type="protein sequence ID" value="KAG9232621.1"/>
    <property type="molecule type" value="Genomic_DNA"/>
</dbReference>
<keyword evidence="5" id="KW-0732">Signal</keyword>
<evidence type="ECO:0000256" key="1">
    <source>
        <dbReference type="ARBA" id="ARBA00010790"/>
    </source>
</evidence>
<feature type="domain" description="Glucose-methanol-choline oxidoreductase N-terminal" evidence="7">
    <location>
        <begin position="300"/>
        <end position="314"/>
    </location>
</feature>
<dbReference type="OrthoDB" id="269227at2759"/>
<comment type="similarity">
    <text evidence="1 4">Belongs to the GMC oxidoreductase family.</text>
</comment>
<feature type="chain" id="PRO_5040408310" description="Glucose-methanol-choline oxidoreductase N-terminal domain-containing protein" evidence="5">
    <location>
        <begin position="19"/>
        <end position="618"/>
    </location>
</feature>
<dbReference type="AlphaFoldDB" id="A0A9P8C533"/>
<dbReference type="GO" id="GO:0044550">
    <property type="term" value="P:secondary metabolite biosynthetic process"/>
    <property type="evidence" value="ECO:0007669"/>
    <property type="project" value="TreeGrafter"/>
</dbReference>
<dbReference type="Pfam" id="PF05199">
    <property type="entry name" value="GMC_oxred_C"/>
    <property type="match status" value="1"/>
</dbReference>
<feature type="binding site" evidence="3">
    <location>
        <position position="267"/>
    </location>
    <ligand>
        <name>FAD</name>
        <dbReference type="ChEBI" id="CHEBI:57692"/>
    </ligand>
</feature>
<evidence type="ECO:0000256" key="3">
    <source>
        <dbReference type="PIRSR" id="PIRSR000137-2"/>
    </source>
</evidence>
<dbReference type="PROSITE" id="PS00623">
    <property type="entry name" value="GMC_OXRED_1"/>
    <property type="match status" value="1"/>
</dbReference>
<evidence type="ECO:0000256" key="4">
    <source>
        <dbReference type="RuleBase" id="RU003968"/>
    </source>
</evidence>
<feature type="active site" description="Proton acceptor" evidence="2">
    <location>
        <position position="597"/>
    </location>
</feature>
<dbReference type="Gene3D" id="3.30.560.10">
    <property type="entry name" value="Glucose Oxidase, domain 3"/>
    <property type="match status" value="1"/>
</dbReference>
<dbReference type="GO" id="GO:0016614">
    <property type="term" value="F:oxidoreductase activity, acting on CH-OH group of donors"/>
    <property type="evidence" value="ECO:0007669"/>
    <property type="project" value="InterPro"/>
</dbReference>
<dbReference type="PANTHER" id="PTHR11552:SF115">
    <property type="entry name" value="DEHYDROGENASE XPTC-RELATED"/>
    <property type="match status" value="1"/>
</dbReference>
<dbReference type="SUPFAM" id="SSF54373">
    <property type="entry name" value="FAD-linked reductases, C-terminal domain"/>
    <property type="match status" value="1"/>
</dbReference>
<dbReference type="Pfam" id="PF00732">
    <property type="entry name" value="GMC_oxred_N"/>
    <property type="match status" value="1"/>
</dbReference>
<feature type="signal peptide" evidence="5">
    <location>
        <begin position="1"/>
        <end position="18"/>
    </location>
</feature>
<protein>
    <recommendedName>
        <fullName evidence="6 7">Glucose-methanol-choline oxidoreductase N-terminal domain-containing protein</fullName>
    </recommendedName>
</protein>
<feature type="active site" description="Proton donor" evidence="2">
    <location>
        <position position="554"/>
    </location>
</feature>
<gene>
    <name evidence="8" type="ORF">BJ875DRAFT_73225</name>
</gene>
<evidence type="ECO:0000313" key="9">
    <source>
        <dbReference type="Proteomes" id="UP000824998"/>
    </source>
</evidence>
<comment type="caution">
    <text evidence="8">The sequence shown here is derived from an EMBL/GenBank/DDBJ whole genome shotgun (WGS) entry which is preliminary data.</text>
</comment>
<dbReference type="GO" id="GO:0050660">
    <property type="term" value="F:flavin adenine dinucleotide binding"/>
    <property type="evidence" value="ECO:0007669"/>
    <property type="project" value="InterPro"/>
</dbReference>
<dbReference type="InterPro" id="IPR012132">
    <property type="entry name" value="GMC_OxRdtase"/>
</dbReference>
<feature type="binding site" evidence="3">
    <location>
        <begin position="138"/>
        <end position="141"/>
    </location>
    <ligand>
        <name>FAD</name>
        <dbReference type="ChEBI" id="CHEBI:57692"/>
    </ligand>
</feature>
<dbReference type="Gene3D" id="3.50.50.60">
    <property type="entry name" value="FAD/NAD(P)-binding domain"/>
    <property type="match status" value="1"/>
</dbReference>
<dbReference type="Proteomes" id="UP000824998">
    <property type="component" value="Unassembled WGS sequence"/>
</dbReference>
<keyword evidence="9" id="KW-1185">Reference proteome</keyword>
<comment type="cofactor">
    <cofactor evidence="3">
        <name>FAD</name>
        <dbReference type="ChEBI" id="CHEBI:57692"/>
    </cofactor>
</comment>
<keyword evidence="4" id="KW-0285">Flavoprotein</keyword>
<dbReference type="InterPro" id="IPR036188">
    <property type="entry name" value="FAD/NAD-bd_sf"/>
</dbReference>
<feature type="domain" description="Glucose-methanol-choline oxidoreductase N-terminal" evidence="6">
    <location>
        <begin position="128"/>
        <end position="151"/>
    </location>
</feature>